<accession>D7BA22</accession>
<dbReference type="HOGENOM" id="CLU_1584531_0_0_0"/>
<dbReference type="AlphaFoldDB" id="D7BA22"/>
<evidence type="ECO:0000313" key="1">
    <source>
        <dbReference type="EMBL" id="ADH62456.1"/>
    </source>
</evidence>
<dbReference type="Proteomes" id="UP000001916">
    <property type="component" value="Chromosome"/>
</dbReference>
<sequence length="168" mass="18838">MRKYVAIALVVMAVGLGMAQGEIMTPGGLPTPLGPIWRKLAADECNSVWAALKEEVKGVSLKGLPEPRTVNCLFFDKRQKNPALGWEKGDKTLDQVFTEGWEKRKGTFETLRQDTSRPRAVGRFTFQPTPRSFVAVFFGFSPLTFSPIYDLVYALERENDVVLVEPTR</sequence>
<evidence type="ECO:0000313" key="2">
    <source>
        <dbReference type="Proteomes" id="UP000001916"/>
    </source>
</evidence>
<proteinExistence type="predicted"/>
<protein>
    <submittedName>
        <fullName evidence="1">Uncharacterized protein</fullName>
    </submittedName>
</protein>
<gene>
    <name evidence="1" type="ordered locus">Mesil_0523</name>
</gene>
<dbReference type="RefSeq" id="WP_013157062.1">
    <property type="nucleotide sequence ID" value="NC_014212.1"/>
</dbReference>
<organism evidence="1 2">
    <name type="scientific">Allomeiothermus silvanus (strain ATCC 700542 / DSM 9946 / NBRC 106475 / NCIMB 13440 / VI-R2)</name>
    <name type="common">Thermus silvanus</name>
    <dbReference type="NCBI Taxonomy" id="526227"/>
    <lineage>
        <taxon>Bacteria</taxon>
        <taxon>Thermotogati</taxon>
        <taxon>Deinococcota</taxon>
        <taxon>Deinococci</taxon>
        <taxon>Thermales</taxon>
        <taxon>Thermaceae</taxon>
        <taxon>Allomeiothermus</taxon>
    </lineage>
</organism>
<keyword evidence="2" id="KW-1185">Reference proteome</keyword>
<name>D7BA22_ALLS1</name>
<dbReference type="KEGG" id="msv:Mesil_0523"/>
<dbReference type="EMBL" id="CP002042">
    <property type="protein sequence ID" value="ADH62456.1"/>
    <property type="molecule type" value="Genomic_DNA"/>
</dbReference>
<dbReference type="STRING" id="526227.Mesil_0523"/>
<reference evidence="1 2" key="1">
    <citation type="journal article" date="2010" name="Stand. Genomic Sci.">
        <title>Complete genome sequence of Meiothermus silvanus type strain (VI-R2).</title>
        <authorList>
            <person name="Sikorski J."/>
            <person name="Tindall B.J."/>
            <person name="Lowry S."/>
            <person name="Lucas S."/>
            <person name="Nolan M."/>
            <person name="Copeland A."/>
            <person name="Glavina Del Rio T."/>
            <person name="Tice H."/>
            <person name="Cheng J.F."/>
            <person name="Han C."/>
            <person name="Pitluck S."/>
            <person name="Liolios K."/>
            <person name="Ivanova N."/>
            <person name="Mavromatis K."/>
            <person name="Mikhailova N."/>
            <person name="Pati A."/>
            <person name="Goodwin L."/>
            <person name="Chen A."/>
            <person name="Palaniappan K."/>
            <person name="Land M."/>
            <person name="Hauser L."/>
            <person name="Chang Y.J."/>
            <person name="Jeffries C.D."/>
            <person name="Rohde M."/>
            <person name="Goker M."/>
            <person name="Woyke T."/>
            <person name="Bristow J."/>
            <person name="Eisen J.A."/>
            <person name="Markowitz V."/>
            <person name="Hugenholtz P."/>
            <person name="Kyrpides N.C."/>
            <person name="Klenk H.P."/>
            <person name="Lapidus A."/>
        </authorList>
    </citation>
    <scope>NUCLEOTIDE SEQUENCE [LARGE SCALE GENOMIC DNA]</scope>
    <source>
        <strain evidence="2">ATCC 700542 / DSM 9946 / VI-R2</strain>
    </source>
</reference>